<evidence type="ECO:0000313" key="3">
    <source>
        <dbReference type="EMBL" id="MBB1246996.1"/>
    </source>
</evidence>
<gene>
    <name evidence="3" type="ORF">GL263_26125</name>
</gene>
<reference evidence="4" key="1">
    <citation type="journal article" date="2020" name="Syst. Appl. Microbiol.">
        <title>Streptomyces alkaliterrae sp. nov., isolated from an alkaline soil, and emended descriptions of Streptomyces alkaliphilus, Streptomyces calidiresistens and Streptomyces durbertensis.</title>
        <authorList>
            <person name="Swiecimska M."/>
            <person name="Golinska P."/>
            <person name="Nouioui I."/>
            <person name="Wypij M."/>
            <person name="Rai M."/>
            <person name="Sangal V."/>
            <person name="Goodfellow M."/>
        </authorList>
    </citation>
    <scope>NUCLEOTIDE SEQUENCE [LARGE SCALE GENOMIC DNA]</scope>
    <source>
        <strain evidence="4">DSM 104538</strain>
    </source>
</reference>
<feature type="domain" description="DUF397" evidence="2">
    <location>
        <begin position="12"/>
        <end position="68"/>
    </location>
</feature>
<feature type="non-terminal residue" evidence="3">
    <location>
        <position position="71"/>
    </location>
</feature>
<dbReference type="Proteomes" id="UP000766698">
    <property type="component" value="Unassembled WGS sequence"/>
</dbReference>
<feature type="region of interest" description="Disordered" evidence="1">
    <location>
        <begin position="1"/>
        <end position="25"/>
    </location>
</feature>
<evidence type="ECO:0000259" key="2">
    <source>
        <dbReference type="Pfam" id="PF04149"/>
    </source>
</evidence>
<protein>
    <submittedName>
        <fullName evidence="3">DUF397 domain-containing protein</fullName>
    </submittedName>
</protein>
<dbReference type="Pfam" id="PF04149">
    <property type="entry name" value="DUF397"/>
    <property type="match status" value="1"/>
</dbReference>
<dbReference type="InterPro" id="IPR007278">
    <property type="entry name" value="DUF397"/>
</dbReference>
<dbReference type="EMBL" id="WMLF01000708">
    <property type="protein sequence ID" value="MBB1246996.1"/>
    <property type="molecule type" value="Genomic_DNA"/>
</dbReference>
<proteinExistence type="predicted"/>
<evidence type="ECO:0000313" key="4">
    <source>
        <dbReference type="Proteomes" id="UP000766698"/>
    </source>
</evidence>
<accession>A0ABR6ENT6</accession>
<sequence length="71" mass="7616">MSSSTPNPRETRWFSSSYSGGQGGQCVQWAPEHARATGEFLVRDSKAPQGPTLLFGVTGWGAFTAALRRGD</sequence>
<name>A0ABR6ENT6_9ACTN</name>
<keyword evidence="4" id="KW-1185">Reference proteome</keyword>
<comment type="caution">
    <text evidence="3">The sequence shown here is derived from an EMBL/GenBank/DDBJ whole genome shotgun (WGS) entry which is preliminary data.</text>
</comment>
<evidence type="ECO:0000256" key="1">
    <source>
        <dbReference type="SAM" id="MobiDB-lite"/>
    </source>
</evidence>
<organism evidence="3 4">
    <name type="scientific">Streptomyces durbertensis</name>
    <dbReference type="NCBI Taxonomy" id="2448886"/>
    <lineage>
        <taxon>Bacteria</taxon>
        <taxon>Bacillati</taxon>
        <taxon>Actinomycetota</taxon>
        <taxon>Actinomycetes</taxon>
        <taxon>Kitasatosporales</taxon>
        <taxon>Streptomycetaceae</taxon>
        <taxon>Streptomyces</taxon>
    </lineage>
</organism>
<dbReference type="RefSeq" id="WP_182858204.1">
    <property type="nucleotide sequence ID" value="NZ_WMLF01000708.1"/>
</dbReference>